<evidence type="ECO:0000313" key="8">
    <source>
        <dbReference type="Proteomes" id="UP001066276"/>
    </source>
</evidence>
<feature type="region of interest" description="Disordered" evidence="5">
    <location>
        <begin position="175"/>
        <end position="236"/>
    </location>
</feature>
<evidence type="ECO:0000256" key="5">
    <source>
        <dbReference type="SAM" id="MobiDB-lite"/>
    </source>
</evidence>
<keyword evidence="3 6" id="KW-1133">Transmembrane helix</keyword>
<keyword evidence="4 6" id="KW-0472">Membrane</keyword>
<dbReference type="AlphaFoldDB" id="A0AAV7PX59"/>
<comment type="subcellular location">
    <subcellularLocation>
        <location evidence="1">Membrane</location>
        <topology evidence="1">Multi-pass membrane protein</topology>
    </subcellularLocation>
</comment>
<protein>
    <submittedName>
        <fullName evidence="7">Uncharacterized protein</fullName>
    </submittedName>
</protein>
<feature type="transmembrane region" description="Helical" evidence="6">
    <location>
        <begin position="7"/>
        <end position="30"/>
    </location>
</feature>
<dbReference type="PANTHER" id="PTHR10671:SF108">
    <property type="entry name" value="CLAUDIN FAMILY PROTEIN-RELATED"/>
    <property type="match status" value="1"/>
</dbReference>
<gene>
    <name evidence="7" type="ORF">NDU88_010818</name>
</gene>
<name>A0AAV7PX59_PLEWA</name>
<feature type="transmembrane region" description="Helical" evidence="6">
    <location>
        <begin position="97"/>
        <end position="121"/>
    </location>
</feature>
<organism evidence="7 8">
    <name type="scientific">Pleurodeles waltl</name>
    <name type="common">Iberian ribbed newt</name>
    <dbReference type="NCBI Taxonomy" id="8319"/>
    <lineage>
        <taxon>Eukaryota</taxon>
        <taxon>Metazoa</taxon>
        <taxon>Chordata</taxon>
        <taxon>Craniata</taxon>
        <taxon>Vertebrata</taxon>
        <taxon>Euteleostomi</taxon>
        <taxon>Amphibia</taxon>
        <taxon>Batrachia</taxon>
        <taxon>Caudata</taxon>
        <taxon>Salamandroidea</taxon>
        <taxon>Salamandridae</taxon>
        <taxon>Pleurodelinae</taxon>
        <taxon>Pleurodeles</taxon>
    </lineage>
</organism>
<feature type="compositionally biased region" description="Low complexity" evidence="5">
    <location>
        <begin position="222"/>
        <end position="236"/>
    </location>
</feature>
<evidence type="ECO:0000256" key="1">
    <source>
        <dbReference type="ARBA" id="ARBA00004141"/>
    </source>
</evidence>
<reference evidence="7" key="1">
    <citation type="journal article" date="2022" name="bioRxiv">
        <title>Sequencing and chromosome-scale assembly of the giantPleurodeles waltlgenome.</title>
        <authorList>
            <person name="Brown T."/>
            <person name="Elewa A."/>
            <person name="Iarovenko S."/>
            <person name="Subramanian E."/>
            <person name="Araus A.J."/>
            <person name="Petzold A."/>
            <person name="Susuki M."/>
            <person name="Suzuki K.-i.T."/>
            <person name="Hayashi T."/>
            <person name="Toyoda A."/>
            <person name="Oliveira C."/>
            <person name="Osipova E."/>
            <person name="Leigh N.D."/>
            <person name="Simon A."/>
            <person name="Yun M.H."/>
        </authorList>
    </citation>
    <scope>NUCLEOTIDE SEQUENCE</scope>
    <source>
        <strain evidence="7">20211129_DDA</strain>
        <tissue evidence="7">Liver</tissue>
    </source>
</reference>
<evidence type="ECO:0000313" key="7">
    <source>
        <dbReference type="EMBL" id="KAJ1132509.1"/>
    </source>
</evidence>
<dbReference type="PANTHER" id="PTHR10671">
    <property type="entry name" value="EPITHELIAL MEMBRANE PROTEIN-RELATED"/>
    <property type="match status" value="1"/>
</dbReference>
<feature type="compositionally biased region" description="Polar residues" evidence="5">
    <location>
        <begin position="203"/>
        <end position="212"/>
    </location>
</feature>
<proteinExistence type="predicted"/>
<dbReference type="Gene3D" id="1.20.140.150">
    <property type="match status" value="1"/>
</dbReference>
<dbReference type="GO" id="GO:0005886">
    <property type="term" value="C:plasma membrane"/>
    <property type="evidence" value="ECO:0007669"/>
    <property type="project" value="TreeGrafter"/>
</dbReference>
<sequence>MNLHLKLATLLTLCFSVLFIIIALSSNHWISTNQRNGYEFMGLWKACSRFECVTLTGGGYVKAFLVVSILYGIVCILMAAAVVYVQSDGPIGVLKTVAWCITAEAVLELIGMIHGSIIFGLDLNFEVFSWSFGLGWFAVILAIASAIICGLDHKLEPAAEQPILERIRSWRGGQVQHQIHPQGDSKPPPYSPPEGAVLPQLGPQGQIQTYQTPPMAYDNQSGYPPQQGYQPTSVAQ</sequence>
<comment type="caution">
    <text evidence="7">The sequence shown here is derived from an EMBL/GenBank/DDBJ whole genome shotgun (WGS) entry which is preliminary data.</text>
</comment>
<dbReference type="Proteomes" id="UP001066276">
    <property type="component" value="Chromosome 7"/>
</dbReference>
<evidence type="ECO:0000256" key="6">
    <source>
        <dbReference type="SAM" id="Phobius"/>
    </source>
</evidence>
<keyword evidence="2 6" id="KW-0812">Transmembrane</keyword>
<keyword evidence="8" id="KW-1185">Reference proteome</keyword>
<accession>A0AAV7PX59</accession>
<dbReference type="EMBL" id="JANPWB010000011">
    <property type="protein sequence ID" value="KAJ1132509.1"/>
    <property type="molecule type" value="Genomic_DNA"/>
</dbReference>
<evidence type="ECO:0000256" key="3">
    <source>
        <dbReference type="ARBA" id="ARBA00022989"/>
    </source>
</evidence>
<evidence type="ECO:0000256" key="2">
    <source>
        <dbReference type="ARBA" id="ARBA00022692"/>
    </source>
</evidence>
<dbReference type="InterPro" id="IPR050579">
    <property type="entry name" value="PMP-22/EMP/MP20-like"/>
</dbReference>
<feature type="transmembrane region" description="Helical" evidence="6">
    <location>
        <begin position="63"/>
        <end position="85"/>
    </location>
</feature>
<feature type="transmembrane region" description="Helical" evidence="6">
    <location>
        <begin position="127"/>
        <end position="151"/>
    </location>
</feature>
<evidence type="ECO:0000256" key="4">
    <source>
        <dbReference type="ARBA" id="ARBA00023136"/>
    </source>
</evidence>